<dbReference type="Gene3D" id="1.10.287.470">
    <property type="entry name" value="Helix hairpin bin"/>
    <property type="match status" value="1"/>
</dbReference>
<feature type="transmembrane region" description="Helical" evidence="3">
    <location>
        <begin position="5"/>
        <end position="23"/>
    </location>
</feature>
<name>A0A7Y4A0D7_9VIBR</name>
<keyword evidence="2" id="KW-0175">Coiled coil</keyword>
<feature type="domain" description="Multidrug resistance protein MdtA-like barrel-sandwich hybrid" evidence="4">
    <location>
        <begin position="58"/>
        <end position="201"/>
    </location>
</feature>
<dbReference type="Proteomes" id="UP000565719">
    <property type="component" value="Unassembled WGS sequence"/>
</dbReference>
<sequence length="377" mass="40443">MAKSWLITIASVVFLGGGIFVYLQSSVKPETLPTLIVEKGTIEKQAMAVGKIVPSHAISIKSPIEGIVGEIYVQVGQVVKQGQLLVKVSPNPTPQDLTDASTNLMRSEAELESAKQKLANLAKLLKQGVIPSNYDEYVSARSEVKSAKADVLQKRQNLELIQSGEALIGDKHLTSTILAPIDGTVLNRKVEVGEPIISTGSSQDATEIMSLADMNSLIFKGSVSEHDAAQITVGMPVTLSIAPYPDMEIKGVLAKLAIQSEKLNSPDDTNTSKSFDNGFEIEVGELKIPEDVILRSGFSSTAKITLQKSQDVLTLPERSLKFDGETPHVLISDSSEQGFHQQKVVLGLSDGINVEVLQGVSLGEEVIDNSMMGSNHD</sequence>
<dbReference type="Gene3D" id="2.40.30.170">
    <property type="match status" value="1"/>
</dbReference>
<dbReference type="PANTHER" id="PTHR30469">
    <property type="entry name" value="MULTIDRUG RESISTANCE PROTEIN MDTA"/>
    <property type="match status" value="1"/>
</dbReference>
<feature type="coiled-coil region" evidence="2">
    <location>
        <begin position="97"/>
        <end position="124"/>
    </location>
</feature>
<dbReference type="Gene3D" id="2.40.420.20">
    <property type="match status" value="1"/>
</dbReference>
<reference evidence="5 6" key="1">
    <citation type="submission" date="2019-09" db="EMBL/GenBank/DDBJ databases">
        <title>Draft genome sequencing and comparative genomics of hatchery-associated Vibrios.</title>
        <authorList>
            <person name="Kehlet-Delgado H."/>
            <person name="Mueller R.S."/>
        </authorList>
    </citation>
    <scope>NUCLEOTIDE SEQUENCE [LARGE SCALE GENOMIC DNA]</scope>
    <source>
        <strain evidence="5 6">99-46-Y</strain>
    </source>
</reference>
<gene>
    <name evidence="5" type="ORF">F0225_13170</name>
</gene>
<organism evidence="5 6">
    <name type="scientific">Vibrio pectenicida</name>
    <dbReference type="NCBI Taxonomy" id="62763"/>
    <lineage>
        <taxon>Bacteria</taxon>
        <taxon>Pseudomonadati</taxon>
        <taxon>Pseudomonadota</taxon>
        <taxon>Gammaproteobacteria</taxon>
        <taxon>Vibrionales</taxon>
        <taxon>Vibrionaceae</taxon>
        <taxon>Vibrio</taxon>
    </lineage>
</organism>
<keyword evidence="3" id="KW-0812">Transmembrane</keyword>
<evidence type="ECO:0000256" key="1">
    <source>
        <dbReference type="ARBA" id="ARBA00009477"/>
    </source>
</evidence>
<protein>
    <submittedName>
        <fullName evidence="5">Efflux RND transporter periplasmic adaptor subunit</fullName>
    </submittedName>
</protein>
<dbReference type="GO" id="GO:1990281">
    <property type="term" value="C:efflux pump complex"/>
    <property type="evidence" value="ECO:0007669"/>
    <property type="project" value="TreeGrafter"/>
</dbReference>
<evidence type="ECO:0000259" key="4">
    <source>
        <dbReference type="Pfam" id="PF25917"/>
    </source>
</evidence>
<dbReference type="Gene3D" id="2.40.50.100">
    <property type="match status" value="1"/>
</dbReference>
<evidence type="ECO:0000313" key="6">
    <source>
        <dbReference type="Proteomes" id="UP000565719"/>
    </source>
</evidence>
<evidence type="ECO:0000256" key="2">
    <source>
        <dbReference type="SAM" id="Coils"/>
    </source>
</evidence>
<dbReference type="AlphaFoldDB" id="A0A7Y4A0D7"/>
<accession>A0A7Y4A0D7</accession>
<dbReference type="RefSeq" id="WP_171361464.1">
    <property type="nucleotide sequence ID" value="NZ_VTXC01000036.1"/>
</dbReference>
<dbReference type="NCBIfam" id="TIGR01730">
    <property type="entry name" value="RND_mfp"/>
    <property type="match status" value="1"/>
</dbReference>
<dbReference type="SUPFAM" id="SSF111369">
    <property type="entry name" value="HlyD-like secretion proteins"/>
    <property type="match status" value="1"/>
</dbReference>
<dbReference type="InterPro" id="IPR058625">
    <property type="entry name" value="MdtA-like_BSH"/>
</dbReference>
<dbReference type="InterPro" id="IPR006143">
    <property type="entry name" value="RND_pump_MFP"/>
</dbReference>
<keyword evidence="3" id="KW-1133">Transmembrane helix</keyword>
<keyword evidence="3" id="KW-0472">Membrane</keyword>
<dbReference type="PANTHER" id="PTHR30469:SF33">
    <property type="entry name" value="SLR1207 PROTEIN"/>
    <property type="match status" value="1"/>
</dbReference>
<evidence type="ECO:0000313" key="5">
    <source>
        <dbReference type="EMBL" id="NOH72282.1"/>
    </source>
</evidence>
<comment type="caution">
    <text evidence="5">The sequence shown here is derived from an EMBL/GenBank/DDBJ whole genome shotgun (WGS) entry which is preliminary data.</text>
</comment>
<proteinExistence type="inferred from homology"/>
<dbReference type="EMBL" id="VTXC01000036">
    <property type="protein sequence ID" value="NOH72282.1"/>
    <property type="molecule type" value="Genomic_DNA"/>
</dbReference>
<dbReference type="GO" id="GO:0015562">
    <property type="term" value="F:efflux transmembrane transporter activity"/>
    <property type="evidence" value="ECO:0007669"/>
    <property type="project" value="TreeGrafter"/>
</dbReference>
<evidence type="ECO:0000256" key="3">
    <source>
        <dbReference type="SAM" id="Phobius"/>
    </source>
</evidence>
<comment type="similarity">
    <text evidence="1">Belongs to the membrane fusion protein (MFP) (TC 8.A.1) family.</text>
</comment>
<dbReference type="Pfam" id="PF25917">
    <property type="entry name" value="BSH_RND"/>
    <property type="match status" value="1"/>
</dbReference>